<dbReference type="Proteomes" id="UP000295416">
    <property type="component" value="Unassembled WGS sequence"/>
</dbReference>
<protein>
    <submittedName>
        <fullName evidence="1">Uncharacterized protein</fullName>
    </submittedName>
</protein>
<evidence type="ECO:0000313" key="1">
    <source>
        <dbReference type="EMBL" id="TCP29053.1"/>
    </source>
</evidence>
<keyword evidence="2" id="KW-1185">Reference proteome</keyword>
<reference evidence="1 2" key="1">
    <citation type="submission" date="2019-03" db="EMBL/GenBank/DDBJ databases">
        <title>Genomic Encyclopedia of Type Strains, Phase IV (KMG-IV): sequencing the most valuable type-strain genomes for metagenomic binning, comparative biology and taxonomic classification.</title>
        <authorList>
            <person name="Goeker M."/>
        </authorList>
    </citation>
    <scope>NUCLEOTIDE SEQUENCE [LARGE SCALE GENOMIC DNA]</scope>
    <source>
        <strain evidence="1 2">DSM 19377</strain>
    </source>
</reference>
<gene>
    <name evidence="1" type="ORF">EV207_11389</name>
</gene>
<organism evidence="1 2">
    <name type="scientific">Scopulibacillus darangshiensis</name>
    <dbReference type="NCBI Taxonomy" id="442528"/>
    <lineage>
        <taxon>Bacteria</taxon>
        <taxon>Bacillati</taxon>
        <taxon>Bacillota</taxon>
        <taxon>Bacilli</taxon>
        <taxon>Bacillales</taxon>
        <taxon>Sporolactobacillaceae</taxon>
        <taxon>Scopulibacillus</taxon>
    </lineage>
</organism>
<name>A0A4R2P2U2_9BACL</name>
<evidence type="ECO:0000313" key="2">
    <source>
        <dbReference type="Proteomes" id="UP000295416"/>
    </source>
</evidence>
<proteinExistence type="predicted"/>
<sequence>MLNSRTKLFGSNYLKVTLVTRKQGNVYLYLKEGIL</sequence>
<comment type="caution">
    <text evidence="1">The sequence shown here is derived from an EMBL/GenBank/DDBJ whole genome shotgun (WGS) entry which is preliminary data.</text>
</comment>
<dbReference type="EMBL" id="SLXK01000013">
    <property type="protein sequence ID" value="TCP29053.1"/>
    <property type="molecule type" value="Genomic_DNA"/>
</dbReference>
<dbReference type="AlphaFoldDB" id="A0A4R2P2U2"/>
<accession>A0A4R2P2U2</accession>